<keyword evidence="7" id="KW-1185">Reference proteome</keyword>
<evidence type="ECO:0000259" key="2">
    <source>
        <dbReference type="Pfam" id="PF01266"/>
    </source>
</evidence>
<name>A0ABQ1V5R5_9NOCA</name>
<evidence type="ECO:0000259" key="4">
    <source>
        <dbReference type="Pfam" id="PF08669"/>
    </source>
</evidence>
<evidence type="ECO:0000313" key="7">
    <source>
        <dbReference type="Proteomes" id="UP000632454"/>
    </source>
</evidence>
<dbReference type="Pfam" id="PF01266">
    <property type="entry name" value="DAO"/>
    <property type="match status" value="1"/>
</dbReference>
<dbReference type="Gene3D" id="3.30.70.1400">
    <property type="entry name" value="Aminomethyltransferase beta-barrel domains"/>
    <property type="match status" value="1"/>
</dbReference>
<feature type="domain" description="Aminomethyltransferase C-terminal" evidence="4">
    <location>
        <begin position="732"/>
        <end position="810"/>
    </location>
</feature>
<dbReference type="InterPro" id="IPR027266">
    <property type="entry name" value="TrmE/GcvT-like"/>
</dbReference>
<organism evidence="6 7">
    <name type="scientific">Williamsia phyllosphaerae</name>
    <dbReference type="NCBI Taxonomy" id="885042"/>
    <lineage>
        <taxon>Bacteria</taxon>
        <taxon>Bacillati</taxon>
        <taxon>Actinomycetota</taxon>
        <taxon>Actinomycetes</taxon>
        <taxon>Mycobacteriales</taxon>
        <taxon>Nocardiaceae</taxon>
        <taxon>Williamsia</taxon>
    </lineage>
</organism>
<dbReference type="Gene3D" id="3.30.1360.120">
    <property type="entry name" value="Probable tRNA modification gtpase trme, domain 1"/>
    <property type="match status" value="1"/>
</dbReference>
<protein>
    <submittedName>
        <fullName evidence="6">Sarcosine dehydrogenase</fullName>
    </submittedName>
</protein>
<feature type="domain" description="FAD dependent oxidoreductase" evidence="2">
    <location>
        <begin position="5"/>
        <end position="373"/>
    </location>
</feature>
<feature type="domain" description="GCVT N-terminal" evidence="3">
    <location>
        <begin position="433"/>
        <end position="716"/>
    </location>
</feature>
<dbReference type="InterPro" id="IPR006222">
    <property type="entry name" value="GCVT_N"/>
</dbReference>
<dbReference type="Gene3D" id="2.40.30.110">
    <property type="entry name" value="Aminomethyltransferase beta-barrel domains"/>
    <property type="match status" value="1"/>
</dbReference>
<dbReference type="InterPro" id="IPR006076">
    <property type="entry name" value="FAD-dep_OxRdtase"/>
</dbReference>
<comment type="caution">
    <text evidence="6">The sequence shown here is derived from an EMBL/GenBank/DDBJ whole genome shotgun (WGS) entry which is preliminary data.</text>
</comment>
<evidence type="ECO:0000313" key="6">
    <source>
        <dbReference type="EMBL" id="GGF40231.1"/>
    </source>
</evidence>
<dbReference type="SUPFAM" id="SSF101790">
    <property type="entry name" value="Aminomethyltransferase beta-barrel domain"/>
    <property type="match status" value="1"/>
</dbReference>
<accession>A0ABQ1V5R5</accession>
<dbReference type="EMBL" id="BMCS01000003">
    <property type="protein sequence ID" value="GGF40231.1"/>
    <property type="molecule type" value="Genomic_DNA"/>
</dbReference>
<sequence>MTNPRVVIIGAGIVGTSLADELALRGWTDVTVVDRGPLPATGGSSSHAPGLVFATNACETLSGFAQYTIDKLVSLSTPDRLCFNQVGGLEVAVTQARMDDLHRKAGWARAWGVAAEVVDAKRCAQLHPLIDASRILGGLHTPDDGLADAQATCDSQRERAAAAGVVFRGNEQVLGIETLGDRVTGVRTATGTLPAEIVVSCAGFWGVEVGAMVGLAVPLVAMGHQYVTTGAVDDMGGFVDERPGKAAAALPILRHQDADLYYRQHGERIGIGYYGHRAMPVAMDDLYRDTAGQPMPSMLPFTPDDFDPAWTESTRLLPALNRTHVTEGFNGIFSFTPDGSPLLGAHPGLDGFWIAEAVWVTQSAGVGRTMAQWITTGTPDVDVSGCDITRFSVHEVERDHVDVLSARAFDEVYDISHPREQHTVARDRLISPMHAGHLARGAHFVTSHGWERPAWFDANDVVPTGDRDDGPGDDWFRRHWSPTVLDEATATRSAVGLYDMTSLMRVEVTGADAAAFLAPMLTRNPDRPVGTVLYALILDDTGGIRSDVTVARTATDRFQIGVNGPIDIAWLTAHARRARADGMSVSVHETTTETSCLGVWGPCAESVVAPLTSTAVDAASLPFYRCAPATVAGVEVLLMRVSYVGEFGWEIYADGADGAELADRITEAAQPLGGVWAGRGALDCLRIEKGFRSWGTDMSAVDSPDEAGLAFAVAKNHEFTGRTAMLERPVRRRLHTVIADDPATVLMGSEPVSTADGPVGHITSAAFSPTIGRTIAYAWGPADLRTGDRVDVDWFDTTASFTVSPTTTVDPENARIKGRYR</sequence>
<dbReference type="PANTHER" id="PTHR43757">
    <property type="entry name" value="AMINOMETHYLTRANSFERASE"/>
    <property type="match status" value="1"/>
</dbReference>
<dbReference type="Proteomes" id="UP000632454">
    <property type="component" value="Unassembled WGS sequence"/>
</dbReference>
<dbReference type="InterPro" id="IPR036188">
    <property type="entry name" value="FAD/NAD-bd_sf"/>
</dbReference>
<dbReference type="SUPFAM" id="SSF103025">
    <property type="entry name" value="Folate-binding domain"/>
    <property type="match status" value="1"/>
</dbReference>
<dbReference type="Pfam" id="PF16350">
    <property type="entry name" value="FAO_M"/>
    <property type="match status" value="1"/>
</dbReference>
<dbReference type="SUPFAM" id="SSF51905">
    <property type="entry name" value="FAD/NAD(P)-binding domain"/>
    <property type="match status" value="1"/>
</dbReference>
<dbReference type="InterPro" id="IPR029043">
    <property type="entry name" value="GcvT/YgfZ_C"/>
</dbReference>
<comment type="similarity">
    <text evidence="1">Belongs to the GcvT family.</text>
</comment>
<dbReference type="PANTHER" id="PTHR43757:SF2">
    <property type="entry name" value="AMINOMETHYLTRANSFERASE, MITOCHONDRIAL"/>
    <property type="match status" value="1"/>
</dbReference>
<proteinExistence type="inferred from homology"/>
<dbReference type="InterPro" id="IPR032503">
    <property type="entry name" value="FAO_M"/>
</dbReference>
<feature type="domain" description="FAD dependent oxidoreductase central" evidence="5">
    <location>
        <begin position="376"/>
        <end position="427"/>
    </location>
</feature>
<dbReference type="InterPro" id="IPR028896">
    <property type="entry name" value="GcvT/YgfZ/DmdA"/>
</dbReference>
<evidence type="ECO:0000256" key="1">
    <source>
        <dbReference type="ARBA" id="ARBA00008609"/>
    </source>
</evidence>
<reference evidence="7" key="1">
    <citation type="journal article" date="2019" name="Int. J. Syst. Evol. Microbiol.">
        <title>The Global Catalogue of Microorganisms (GCM) 10K type strain sequencing project: providing services to taxonomists for standard genome sequencing and annotation.</title>
        <authorList>
            <consortium name="The Broad Institute Genomics Platform"/>
            <consortium name="The Broad Institute Genome Sequencing Center for Infectious Disease"/>
            <person name="Wu L."/>
            <person name="Ma J."/>
        </authorList>
    </citation>
    <scope>NUCLEOTIDE SEQUENCE [LARGE SCALE GENOMIC DNA]</scope>
    <source>
        <strain evidence="7">CCM 7855</strain>
    </source>
</reference>
<dbReference type="Gene3D" id="3.30.9.10">
    <property type="entry name" value="D-Amino Acid Oxidase, subunit A, domain 2"/>
    <property type="match status" value="1"/>
</dbReference>
<evidence type="ECO:0000259" key="5">
    <source>
        <dbReference type="Pfam" id="PF16350"/>
    </source>
</evidence>
<dbReference type="Gene3D" id="3.50.50.60">
    <property type="entry name" value="FAD/NAD(P)-binding domain"/>
    <property type="match status" value="1"/>
</dbReference>
<dbReference type="Pfam" id="PF01571">
    <property type="entry name" value="GCV_T"/>
    <property type="match status" value="1"/>
</dbReference>
<dbReference type="SUPFAM" id="SSF54373">
    <property type="entry name" value="FAD-linked reductases, C-terminal domain"/>
    <property type="match status" value="1"/>
</dbReference>
<dbReference type="RefSeq" id="WP_188492234.1">
    <property type="nucleotide sequence ID" value="NZ_BMCS01000003.1"/>
</dbReference>
<dbReference type="Pfam" id="PF08669">
    <property type="entry name" value="GCV_T_C"/>
    <property type="match status" value="1"/>
</dbReference>
<dbReference type="InterPro" id="IPR013977">
    <property type="entry name" value="GcvT_C"/>
</dbReference>
<gene>
    <name evidence="6" type="ORF">GCM10007298_39970</name>
</gene>
<evidence type="ECO:0000259" key="3">
    <source>
        <dbReference type="Pfam" id="PF01571"/>
    </source>
</evidence>